<dbReference type="InterPro" id="IPR041373">
    <property type="entry name" value="RT_RNaseH"/>
</dbReference>
<dbReference type="CDD" id="cd01647">
    <property type="entry name" value="RT_LTR"/>
    <property type="match status" value="1"/>
</dbReference>
<feature type="compositionally biased region" description="Basic and acidic residues" evidence="9">
    <location>
        <begin position="9"/>
        <end position="18"/>
    </location>
</feature>
<feature type="region of interest" description="Disordered" evidence="9">
    <location>
        <begin position="199"/>
        <end position="226"/>
    </location>
</feature>
<dbReference type="GO" id="GO:0003964">
    <property type="term" value="F:RNA-directed DNA polymerase activity"/>
    <property type="evidence" value="ECO:0007669"/>
    <property type="project" value="UniProtKB-KW"/>
</dbReference>
<protein>
    <recommendedName>
        <fullName evidence="1">RNA-directed DNA polymerase</fullName>
        <ecNumber evidence="1">2.7.7.49</ecNumber>
    </recommendedName>
</protein>
<feature type="region of interest" description="Disordered" evidence="9">
    <location>
        <begin position="264"/>
        <end position="295"/>
    </location>
</feature>
<feature type="domain" description="Peptidase A2" evidence="10">
    <location>
        <begin position="636"/>
        <end position="715"/>
    </location>
</feature>
<evidence type="ECO:0000256" key="5">
    <source>
        <dbReference type="ARBA" id="ARBA00022759"/>
    </source>
</evidence>
<feature type="region of interest" description="Disordered" evidence="9">
    <location>
        <begin position="2124"/>
        <end position="2155"/>
    </location>
</feature>
<dbReference type="Gene3D" id="2.40.70.10">
    <property type="entry name" value="Acid Proteases"/>
    <property type="match status" value="1"/>
</dbReference>
<dbReference type="InterPro" id="IPR034122">
    <property type="entry name" value="Retropepsin-like_bacterial"/>
</dbReference>
<feature type="region of interest" description="Disordered" evidence="9">
    <location>
        <begin position="156"/>
        <end position="177"/>
    </location>
</feature>
<proteinExistence type="predicted"/>
<dbReference type="Gene3D" id="1.10.340.70">
    <property type="match status" value="1"/>
</dbReference>
<dbReference type="GO" id="GO:0004519">
    <property type="term" value="F:endonuclease activity"/>
    <property type="evidence" value="ECO:0007669"/>
    <property type="project" value="UniProtKB-KW"/>
</dbReference>
<keyword evidence="3" id="KW-0548">Nucleotidyltransferase</keyword>
<dbReference type="GO" id="GO:0015074">
    <property type="term" value="P:DNA integration"/>
    <property type="evidence" value="ECO:0007669"/>
    <property type="project" value="InterPro"/>
</dbReference>
<dbReference type="EMBL" id="CAJPWZ010000351">
    <property type="protein sequence ID" value="CAG2191066.1"/>
    <property type="molecule type" value="Genomic_DNA"/>
</dbReference>
<dbReference type="Pfam" id="PF00665">
    <property type="entry name" value="rve"/>
    <property type="match status" value="1"/>
</dbReference>
<dbReference type="OrthoDB" id="10051637at2759"/>
<dbReference type="Gene3D" id="3.30.70.270">
    <property type="match status" value="2"/>
</dbReference>
<gene>
    <name evidence="13" type="ORF">MEDL_6324</name>
</gene>
<keyword evidence="5" id="KW-0255">Endonuclease</keyword>
<feature type="domain" description="Reverse transcriptase" evidence="11">
    <location>
        <begin position="979"/>
        <end position="1159"/>
    </location>
</feature>
<evidence type="ECO:0000256" key="6">
    <source>
        <dbReference type="ARBA" id="ARBA00022801"/>
    </source>
</evidence>
<evidence type="ECO:0000313" key="13">
    <source>
        <dbReference type="EMBL" id="CAG2191066.1"/>
    </source>
</evidence>
<feature type="compositionally biased region" description="Polar residues" evidence="9">
    <location>
        <begin position="507"/>
        <end position="518"/>
    </location>
</feature>
<dbReference type="InterPro" id="IPR036397">
    <property type="entry name" value="RNaseH_sf"/>
</dbReference>
<evidence type="ECO:0000259" key="10">
    <source>
        <dbReference type="PROSITE" id="PS50175"/>
    </source>
</evidence>
<dbReference type="FunFam" id="3.30.70.270:FF:000020">
    <property type="entry name" value="Transposon Tf2-6 polyprotein-like Protein"/>
    <property type="match status" value="1"/>
</dbReference>
<dbReference type="Gene3D" id="3.10.20.370">
    <property type="match status" value="1"/>
</dbReference>
<reference evidence="13" key="1">
    <citation type="submission" date="2021-03" db="EMBL/GenBank/DDBJ databases">
        <authorList>
            <person name="Bekaert M."/>
        </authorList>
    </citation>
    <scope>NUCLEOTIDE SEQUENCE</scope>
</reference>
<feature type="compositionally biased region" description="Basic and acidic residues" evidence="9">
    <location>
        <begin position="209"/>
        <end position="221"/>
    </location>
</feature>
<feature type="region of interest" description="Disordered" evidence="9">
    <location>
        <begin position="1"/>
        <end position="20"/>
    </location>
</feature>
<dbReference type="InterPro" id="IPR012337">
    <property type="entry name" value="RNaseH-like_sf"/>
</dbReference>
<dbReference type="FunFam" id="3.30.420.10:FF:000032">
    <property type="entry name" value="Retrovirus-related Pol polyprotein from transposon 297-like Protein"/>
    <property type="match status" value="1"/>
</dbReference>
<evidence type="ECO:0000256" key="1">
    <source>
        <dbReference type="ARBA" id="ARBA00012493"/>
    </source>
</evidence>
<keyword evidence="2" id="KW-0808">Transferase</keyword>
<feature type="coiled-coil region" evidence="8">
    <location>
        <begin position="523"/>
        <end position="565"/>
    </location>
</feature>
<dbReference type="Pfam" id="PF00078">
    <property type="entry name" value="RVT_1"/>
    <property type="match status" value="1"/>
</dbReference>
<dbReference type="FunFam" id="1.10.340.70:FF:000001">
    <property type="entry name" value="Retrovirus-related Pol polyprotein from transposon gypsy-like Protein"/>
    <property type="match status" value="1"/>
</dbReference>
<dbReference type="PANTHER" id="PTHR37984">
    <property type="entry name" value="PROTEIN CBG26694"/>
    <property type="match status" value="1"/>
</dbReference>
<evidence type="ECO:0000256" key="3">
    <source>
        <dbReference type="ARBA" id="ARBA00022695"/>
    </source>
</evidence>
<dbReference type="GO" id="GO:0004190">
    <property type="term" value="F:aspartic-type endopeptidase activity"/>
    <property type="evidence" value="ECO:0007669"/>
    <property type="project" value="InterPro"/>
</dbReference>
<dbReference type="SMR" id="A0A8S3Q739"/>
<dbReference type="Pfam" id="PF13975">
    <property type="entry name" value="gag-asp_proteas"/>
    <property type="match status" value="1"/>
</dbReference>
<feature type="compositionally biased region" description="Basic and acidic residues" evidence="9">
    <location>
        <begin position="158"/>
        <end position="177"/>
    </location>
</feature>
<dbReference type="PANTHER" id="PTHR37984:SF5">
    <property type="entry name" value="PROTEIN NYNRIN-LIKE"/>
    <property type="match status" value="1"/>
</dbReference>
<dbReference type="InterPro" id="IPR043128">
    <property type="entry name" value="Rev_trsase/Diguanyl_cyclase"/>
</dbReference>
<dbReference type="Gene3D" id="3.10.10.10">
    <property type="entry name" value="HIV Type 1 Reverse Transcriptase, subunit A, domain 1"/>
    <property type="match status" value="1"/>
</dbReference>
<keyword evidence="7" id="KW-0695">RNA-directed DNA polymerase</keyword>
<keyword evidence="8" id="KW-0175">Coiled coil</keyword>
<dbReference type="SUPFAM" id="SSF56672">
    <property type="entry name" value="DNA/RNA polymerases"/>
    <property type="match status" value="1"/>
</dbReference>
<dbReference type="CDD" id="cd09274">
    <property type="entry name" value="RNase_HI_RT_Ty3"/>
    <property type="match status" value="1"/>
</dbReference>
<dbReference type="PROSITE" id="PS50994">
    <property type="entry name" value="INTEGRASE"/>
    <property type="match status" value="1"/>
</dbReference>
<dbReference type="InterPro" id="IPR001995">
    <property type="entry name" value="Peptidase_A2_cat"/>
</dbReference>
<comment type="caution">
    <text evidence="13">The sequence shown here is derived from an EMBL/GenBank/DDBJ whole genome shotgun (WGS) entry which is preliminary data.</text>
</comment>
<dbReference type="SUPFAM" id="SSF50630">
    <property type="entry name" value="Acid proteases"/>
    <property type="match status" value="1"/>
</dbReference>
<dbReference type="Gene3D" id="3.30.420.10">
    <property type="entry name" value="Ribonuclease H-like superfamily/Ribonuclease H"/>
    <property type="match status" value="1"/>
</dbReference>
<feature type="region of interest" description="Disordered" evidence="9">
    <location>
        <begin position="2215"/>
        <end position="2257"/>
    </location>
</feature>
<dbReference type="PROSITE" id="PS50878">
    <property type="entry name" value="RT_POL"/>
    <property type="match status" value="1"/>
</dbReference>
<keyword evidence="14" id="KW-1185">Reference proteome</keyword>
<feature type="compositionally biased region" description="Polar residues" evidence="9">
    <location>
        <begin position="268"/>
        <end position="277"/>
    </location>
</feature>
<dbReference type="InterPro" id="IPR000477">
    <property type="entry name" value="RT_dom"/>
</dbReference>
<feature type="compositionally biased region" description="Basic and acidic residues" evidence="9">
    <location>
        <begin position="2215"/>
        <end position="2250"/>
    </location>
</feature>
<dbReference type="InterPro" id="IPR043502">
    <property type="entry name" value="DNA/RNA_pol_sf"/>
</dbReference>
<dbReference type="Pfam" id="PF17921">
    <property type="entry name" value="Integrase_H2C2"/>
    <property type="match status" value="1"/>
</dbReference>
<dbReference type="InterPro" id="IPR021109">
    <property type="entry name" value="Peptidase_aspartic_dom_sf"/>
</dbReference>
<dbReference type="InterPro" id="IPR041588">
    <property type="entry name" value="Integrase_H2C2"/>
</dbReference>
<evidence type="ECO:0000259" key="11">
    <source>
        <dbReference type="PROSITE" id="PS50878"/>
    </source>
</evidence>
<dbReference type="GO" id="GO:0003676">
    <property type="term" value="F:nucleic acid binding"/>
    <property type="evidence" value="ECO:0007669"/>
    <property type="project" value="InterPro"/>
</dbReference>
<dbReference type="CDD" id="cd05483">
    <property type="entry name" value="retropepsin_like_bacteria"/>
    <property type="match status" value="1"/>
</dbReference>
<evidence type="ECO:0000313" key="14">
    <source>
        <dbReference type="Proteomes" id="UP000683360"/>
    </source>
</evidence>
<organism evidence="13 14">
    <name type="scientific">Mytilus edulis</name>
    <name type="common">Blue mussel</name>
    <dbReference type="NCBI Taxonomy" id="6550"/>
    <lineage>
        <taxon>Eukaryota</taxon>
        <taxon>Metazoa</taxon>
        <taxon>Spiralia</taxon>
        <taxon>Lophotrochozoa</taxon>
        <taxon>Mollusca</taxon>
        <taxon>Bivalvia</taxon>
        <taxon>Autobranchia</taxon>
        <taxon>Pteriomorphia</taxon>
        <taxon>Mytilida</taxon>
        <taxon>Mytiloidea</taxon>
        <taxon>Mytilidae</taxon>
        <taxon>Mytilinae</taxon>
        <taxon>Mytilus</taxon>
    </lineage>
</organism>
<evidence type="ECO:0000256" key="4">
    <source>
        <dbReference type="ARBA" id="ARBA00022722"/>
    </source>
</evidence>
<name>A0A8S3Q739_MYTED</name>
<dbReference type="PROSITE" id="PS50175">
    <property type="entry name" value="ASP_PROT_RETROV"/>
    <property type="match status" value="1"/>
</dbReference>
<keyword evidence="4" id="KW-0540">Nuclease</keyword>
<evidence type="ECO:0000256" key="9">
    <source>
        <dbReference type="SAM" id="MobiDB-lite"/>
    </source>
</evidence>
<dbReference type="Proteomes" id="UP000683360">
    <property type="component" value="Unassembled WGS sequence"/>
</dbReference>
<evidence type="ECO:0000256" key="7">
    <source>
        <dbReference type="ARBA" id="ARBA00022918"/>
    </source>
</evidence>
<dbReference type="InterPro" id="IPR050951">
    <property type="entry name" value="Retrovirus_Pol_polyprotein"/>
</dbReference>
<evidence type="ECO:0000256" key="2">
    <source>
        <dbReference type="ARBA" id="ARBA00022679"/>
    </source>
</evidence>
<keyword evidence="6" id="KW-0378">Hydrolase</keyword>
<feature type="region of interest" description="Disordered" evidence="9">
    <location>
        <begin position="504"/>
        <end position="523"/>
    </location>
</feature>
<dbReference type="FunFam" id="3.10.20.370:FF:000001">
    <property type="entry name" value="Retrovirus-related Pol polyprotein from transposon 17.6-like protein"/>
    <property type="match status" value="1"/>
</dbReference>
<dbReference type="EC" id="2.7.7.49" evidence="1"/>
<feature type="compositionally biased region" description="Low complexity" evidence="9">
    <location>
        <begin position="2135"/>
        <end position="2146"/>
    </location>
</feature>
<evidence type="ECO:0000259" key="12">
    <source>
        <dbReference type="PROSITE" id="PS50994"/>
    </source>
</evidence>
<sequence length="2257" mass="260077">MGRRKAARSQKDKDKDYISEMEMCEPQDEDYDDEEINQHTANIMKRSNEGHEENADRMKTGNLKIFTASSDNAIFRREISTPINGTVMTALEELDNSSRASGGLQTIEEESGCMDQHSTERLKTRTPLEAEGQQLLHERFVSRCNEDIRARPLMNAHSHMEGNDRQRTREHNGPDKDIFRRPERYIENMHYQNTRFQDFQDCSGQGDRVSNRETNRQRSPEFRTANQHRQENVFAAPRQEVRHNGITGFQDYYIPRPTDYRPTEYRPLSQQPSLVTDRQTHTRSDRTVNNSNPKLPAFNGKDDWKVWINRFEAIARRRSWTDEEKLDELLPRIQGEAGDFVFTQLPTGVLERYTELVRELSYRYRVIENEKSFKARFASRNQKPGEKAEEYAAELKRLHHKAYPNRDRQQRKEDLLERFMRGILDEEVRFFVNYVKKPDDIDEAVYLVVECLCERRSSKFKEPYERRMQKNIRRASPLYECSDSETEIEEEEEETCDTAYRLKRAQNQKQNGPNSTSTEEIDHKNKEIKNSETSNQNDNQNKEVIQQLLDRIKVLETQIQGVDSKSEPRKPIQAKPRTKQKFFKLHGATSDGQQGALFKQGQRQPVDTKQYEGNLLKKIPEYHGAYIKGKIQNKPIVYTVDTGASRTVLSTKIFNQLNTGNKFTLSKSSSLAGAGGTPIKELGKATFSLKLGALELEKELVIAEIEDECLLGMDILQNDPSGPADVILSRGIIILRGVEIPVIQVGVDRARRVISADHYEIPGYTEAVIDIYIERREEDDNNVNTEFFIEPASNFEERYSLQMAATLVDIKDMVTNQIRVMNPYPTSASINQDAILAYAERQEGETRFFAIEDFQSNMHEADNNAIRRIQFLVPKVEKDFESTVKVINKDEEIERKIPFHLQELYRKSTKEKPFQEKIQVGEVLIKFQECFSKNDSDIGLTSLTEHTIDTGDAVPIKQHPRRVPLAYAEAEKEAIIELQKKGIIRESSSPWASPIVLVKKKNGKMRPCIDFRRVNLVTRNVSAFPLPRITDCINAVAGSTFFSSLDLTSSYYQIPVKKQDIQKTAFCTKYGHFEFLTMPMGLNGSAATFQRTMELILQGLQWTTAIIYIDDIVVFGTTLEEHLNRLTEVLKRIMDANLKLQPEKCELLQKTITFLGHQVSAEGVKPCHQNIAKILQWPTPFNIKQVKHILGMGSFYRRFVKNYADIVRPMTDLTKKGKKFVWTDQCETAFHRIKQELTGANIMGHPNNADEFILDVDASGTGIGAVLQQVQEGRERVIAYASRSLNRAERNYCITQQELLAVRYFVDYFRQYLLGRKFKIRSDHQALIWLFRLKEPRGRIARWIEVLSAYNFSIEYRAGKKMGHADALSRCDNPHDCECPNIDTQEPLKCGPCKKCQKRAEEMILETPDKRQETPNLIVEGEISQDKDISKKAESREVINGDGQELIAEGTHMMQNSARGVQTRNQAQKNIRDTTDSKTAKTNIENWPTVCNTTLAKAQQEDQYFKPIYEGLKADKRPTKEEMVISSPETRHYWIIWDTLCLINDVIIRKFSKMDGTGDYYQCLVPKQLRKNIIFQAHDCILSGHLGSKRTAQKLLQKYYWYNLKEEVNNYIMRCDICEANKFPQKKPKAPLGSLLTGAPLDCLATDILGPLPTTPRNNKYVLVVTDHFTKWVEIFPVPNQNAETCASVILNEVIARFGSPLSIHSDQGRNYESNIFKELCRMLEVRKTRTSSKNPKGNAVAERFNKTLVRMIKAYLRGQQENWDLNLGCLASAYRSTVHASTGMTPNLLMLGREVRIPAELAYGSTTKYIPQDITSYGEYVDYLKEHMQIAHDVARKHLGSEARRHKEIYDSKISVYKYEQGDLVWYLNENRIKGVAPKLEKTYSGPYIIKRKMSELNFVLQLTRDGTEKLIHHNKLKPYKGDNPPKWLLTMASNILNAKAPVSKRGNAYECVRCQTTKPVINSYKYVVNHIRKQHLLATQCPYWCTLCDYRCDTQEELAKHVDTYPVHKKIVGIQKTSGVTINPDSFFGHNDMPYFISSDDIVAFSKDKSQEHYSQKRKENGRTAARTVEECLKVPEANTLSQQILAVLPSSEERDEMGEYDAVTVASGDLDNTEVVHVTTVVETPRVDSDNSSTTSSSTSSKSTSKEEMDKQMQNFTSQLNKNLKEASKFINKSFKLGEENVKQLTSMVGEQTKAFNKMANELKGLNQWLRDNNEQKTTDKDNREIRENRESRENHRDSREYRDYRDRRYHPYR</sequence>
<accession>A0A8S3Q739</accession>
<dbReference type="GO" id="GO:0006508">
    <property type="term" value="P:proteolysis"/>
    <property type="evidence" value="ECO:0007669"/>
    <property type="project" value="InterPro"/>
</dbReference>
<dbReference type="InterPro" id="IPR001584">
    <property type="entry name" value="Integrase_cat-core"/>
</dbReference>
<dbReference type="SUPFAM" id="SSF53098">
    <property type="entry name" value="Ribonuclease H-like"/>
    <property type="match status" value="1"/>
</dbReference>
<dbReference type="Pfam" id="PF17917">
    <property type="entry name" value="RT_RNaseH"/>
    <property type="match status" value="1"/>
</dbReference>
<evidence type="ECO:0000256" key="8">
    <source>
        <dbReference type="SAM" id="Coils"/>
    </source>
</evidence>
<feature type="domain" description="Integrase catalytic" evidence="12">
    <location>
        <begin position="1636"/>
        <end position="1795"/>
    </location>
</feature>